<organism evidence="3 4">
    <name type="scientific">Choanephora cucurbitarum</name>
    <dbReference type="NCBI Taxonomy" id="101091"/>
    <lineage>
        <taxon>Eukaryota</taxon>
        <taxon>Fungi</taxon>
        <taxon>Fungi incertae sedis</taxon>
        <taxon>Mucoromycota</taxon>
        <taxon>Mucoromycotina</taxon>
        <taxon>Mucoromycetes</taxon>
        <taxon>Mucorales</taxon>
        <taxon>Mucorineae</taxon>
        <taxon>Choanephoraceae</taxon>
        <taxon>Choanephoroideae</taxon>
        <taxon>Choanephora</taxon>
    </lineage>
</organism>
<dbReference type="OrthoDB" id="2265977at2759"/>
<dbReference type="Pfam" id="PF17800">
    <property type="entry name" value="NPL"/>
    <property type="match status" value="1"/>
</dbReference>
<sequence length="234" mass="26374">MDNIFWEPGETCPVRIDGILRIQQACLPDNPKEGKTVLKVLVNGTNFVLCTLTKNRVESQKLSHIFTPKDQAKLSVEGPNGVDVTGYFDFMPVSEEDEEEEEEETVTGQPTYMNYLSDLLGPDLADDDDDDYEDEMDPSQDDYGTLAFRDPTDNDLLGGFELRHFNLVPNAPGFDRVDLRAEEQDIEETLLNDNIAKGLVNALLNSGDDMQIAKGKELARKLKKQCKQRRKKSL</sequence>
<protein>
    <recommendedName>
        <fullName evidence="2">Nucleoplasmin-like domain-containing protein</fullName>
    </recommendedName>
</protein>
<gene>
    <name evidence="3" type="ORF">A0J61_01858</name>
</gene>
<dbReference type="AlphaFoldDB" id="A0A1C7NMH7"/>
<keyword evidence="4" id="KW-1185">Reference proteome</keyword>
<evidence type="ECO:0000259" key="2">
    <source>
        <dbReference type="Pfam" id="PF17800"/>
    </source>
</evidence>
<feature type="domain" description="Nucleoplasmin-like" evidence="2">
    <location>
        <begin position="7"/>
        <end position="88"/>
    </location>
</feature>
<evidence type="ECO:0000313" key="4">
    <source>
        <dbReference type="Proteomes" id="UP000093000"/>
    </source>
</evidence>
<comment type="caution">
    <text evidence="3">The sequence shown here is derived from an EMBL/GenBank/DDBJ whole genome shotgun (WGS) entry which is preliminary data.</text>
</comment>
<evidence type="ECO:0000256" key="1">
    <source>
        <dbReference type="SAM" id="MobiDB-lite"/>
    </source>
</evidence>
<feature type="region of interest" description="Disordered" evidence="1">
    <location>
        <begin position="123"/>
        <end position="146"/>
    </location>
</feature>
<proteinExistence type="predicted"/>
<dbReference type="InterPro" id="IPR041232">
    <property type="entry name" value="NPL"/>
</dbReference>
<dbReference type="EMBL" id="LUGH01000064">
    <property type="protein sequence ID" value="OBZ90079.1"/>
    <property type="molecule type" value="Genomic_DNA"/>
</dbReference>
<evidence type="ECO:0000313" key="3">
    <source>
        <dbReference type="EMBL" id="OBZ90079.1"/>
    </source>
</evidence>
<accession>A0A1C7NMH7</accession>
<feature type="compositionally biased region" description="Acidic residues" evidence="1">
    <location>
        <begin position="124"/>
        <end position="140"/>
    </location>
</feature>
<dbReference type="Proteomes" id="UP000093000">
    <property type="component" value="Unassembled WGS sequence"/>
</dbReference>
<reference evidence="3 4" key="1">
    <citation type="submission" date="2016-03" db="EMBL/GenBank/DDBJ databases">
        <title>Choanephora cucurbitarum.</title>
        <authorList>
            <person name="Min B."/>
            <person name="Park H."/>
            <person name="Park J.-H."/>
            <person name="Shin H.-D."/>
            <person name="Choi I.-G."/>
        </authorList>
    </citation>
    <scope>NUCLEOTIDE SEQUENCE [LARGE SCALE GENOMIC DNA]</scope>
    <source>
        <strain evidence="3 4">KUS-F28377</strain>
    </source>
</reference>
<name>A0A1C7NMH7_9FUNG</name>
<dbReference type="STRING" id="101091.A0A1C7NMH7"/>
<dbReference type="Gene3D" id="2.60.120.340">
    <property type="entry name" value="Nucleoplasmin core domain"/>
    <property type="match status" value="1"/>
</dbReference>
<dbReference type="InParanoid" id="A0A1C7NMH7"/>